<comment type="caution">
    <text evidence="2">The sequence shown here is derived from an EMBL/GenBank/DDBJ whole genome shotgun (WGS) entry which is preliminary data.</text>
</comment>
<evidence type="ECO:0000313" key="2">
    <source>
        <dbReference type="EMBL" id="KGF52004.1"/>
    </source>
</evidence>
<keyword evidence="3" id="KW-1185">Reference proteome</keyword>
<accession>A0A096D3A4</accession>
<evidence type="ECO:0000256" key="1">
    <source>
        <dbReference type="SAM" id="MobiDB-lite"/>
    </source>
</evidence>
<feature type="region of interest" description="Disordered" evidence="1">
    <location>
        <begin position="1"/>
        <end position="21"/>
    </location>
</feature>
<dbReference type="Proteomes" id="UP000029585">
    <property type="component" value="Unassembled WGS sequence"/>
</dbReference>
<reference evidence="2 3" key="1">
    <citation type="submission" date="2011-08" db="EMBL/GenBank/DDBJ databases">
        <title>The Genome Sequence of Clostridium orbiscindens 1_3_50AFAA.</title>
        <authorList>
            <consortium name="The Broad Institute Genome Sequencing Platform"/>
            <person name="Earl A."/>
            <person name="Ward D."/>
            <person name="Feldgarden M."/>
            <person name="Gevers D."/>
            <person name="Daigneault M."/>
            <person name="Strauss J."/>
            <person name="Allen-Vercoe E."/>
            <person name="Young S.K."/>
            <person name="Zeng Q."/>
            <person name="Gargeya S."/>
            <person name="Fitzgerald M."/>
            <person name="Haas B."/>
            <person name="Abouelleil A."/>
            <person name="Alvarado L."/>
            <person name="Arachchi H.M."/>
            <person name="Berlin A."/>
            <person name="Brown A."/>
            <person name="Chapman S.B."/>
            <person name="Chen Z."/>
            <person name="Dunbar C."/>
            <person name="Freedman E."/>
            <person name="Gearin G."/>
            <person name="Gellesch M."/>
            <person name="Goldberg J."/>
            <person name="Griggs A."/>
            <person name="Gujja S."/>
            <person name="Heiman D."/>
            <person name="Howarth C."/>
            <person name="Larson L."/>
            <person name="Lui A."/>
            <person name="MacDonald P.J.P."/>
            <person name="Montmayeur A."/>
            <person name="Murphy C."/>
            <person name="Neiman D."/>
            <person name="Pearson M."/>
            <person name="Priest M."/>
            <person name="Roberts A."/>
            <person name="Saif S."/>
            <person name="Shea T."/>
            <person name="Shenoy N."/>
            <person name="Sisk P."/>
            <person name="Stolte C."/>
            <person name="Sykes S."/>
            <person name="Wortman J."/>
            <person name="Nusbaum C."/>
            <person name="Birren B."/>
        </authorList>
    </citation>
    <scope>NUCLEOTIDE SEQUENCE [LARGE SCALE GENOMIC DNA]</scope>
    <source>
        <strain evidence="2 3">1_3_50AFAA</strain>
    </source>
</reference>
<dbReference type="AlphaFoldDB" id="A0A096D3A4"/>
<dbReference type="HOGENOM" id="CLU_1193147_0_0_9"/>
<organism evidence="2 3">
    <name type="scientific">Flavonifractor plautii 1_3_50AFAA</name>
    <dbReference type="NCBI Taxonomy" id="742738"/>
    <lineage>
        <taxon>Bacteria</taxon>
        <taxon>Bacillati</taxon>
        <taxon>Bacillota</taxon>
        <taxon>Clostridia</taxon>
        <taxon>Eubacteriales</taxon>
        <taxon>Oscillospiraceae</taxon>
        <taxon>Flavonifractor</taxon>
    </lineage>
</organism>
<proteinExistence type="predicted"/>
<name>A0A096D3A4_FLAPL</name>
<dbReference type="EMBL" id="ADLO01000134">
    <property type="protein sequence ID" value="KGF52004.1"/>
    <property type="molecule type" value="Genomic_DNA"/>
</dbReference>
<evidence type="ECO:0000313" key="3">
    <source>
        <dbReference type="Proteomes" id="UP000029585"/>
    </source>
</evidence>
<gene>
    <name evidence="2" type="ORF">HMPREF9460_04179</name>
</gene>
<protein>
    <submittedName>
        <fullName evidence="2">Uncharacterized protein</fullName>
    </submittedName>
</protein>
<sequence>MPGSGQRAGLRLPVTHHAGGDQGRVVHHRAKGVGQGVAQLAPLVDGAGGLGGAVAADAAGEGELAEQAAHTLLVLAHVGVKLAVGSLQIGLGHHRVAAVAGAGDIDHVQLMACDYPVQVGVDKVLARHRAPVAHQGALEVLGAQWLPQQRVVQQVELSGRQVVGGAPVGVQLAEHVGGQRALFGHAGGGFNDHLRLFLGGFCQSNDLLVSAFVLLIITDGTILSIEWGQNPS</sequence>